<evidence type="ECO:0000256" key="1">
    <source>
        <dbReference type="SAM" id="MobiDB-lite"/>
    </source>
</evidence>
<gene>
    <name evidence="2" type="ORF">LSH36_873g00070</name>
</gene>
<reference evidence="2" key="1">
    <citation type="journal article" date="2023" name="Mol. Biol. Evol.">
        <title>Third-Generation Sequencing Reveals the Adaptive Role of the Epigenome in Three Deep-Sea Polychaetes.</title>
        <authorList>
            <person name="Perez M."/>
            <person name="Aroh O."/>
            <person name="Sun Y."/>
            <person name="Lan Y."/>
            <person name="Juniper S.K."/>
            <person name="Young C.R."/>
            <person name="Angers B."/>
            <person name="Qian P.Y."/>
        </authorList>
    </citation>
    <scope>NUCLEOTIDE SEQUENCE</scope>
    <source>
        <strain evidence="2">P08H-3</strain>
    </source>
</reference>
<evidence type="ECO:0000313" key="3">
    <source>
        <dbReference type="Proteomes" id="UP001208570"/>
    </source>
</evidence>
<proteinExistence type="predicted"/>
<dbReference type="Proteomes" id="UP001208570">
    <property type="component" value="Unassembled WGS sequence"/>
</dbReference>
<keyword evidence="3" id="KW-1185">Reference proteome</keyword>
<comment type="caution">
    <text evidence="2">The sequence shown here is derived from an EMBL/GenBank/DDBJ whole genome shotgun (WGS) entry which is preliminary data.</text>
</comment>
<organism evidence="2 3">
    <name type="scientific">Paralvinella palmiformis</name>
    <dbReference type="NCBI Taxonomy" id="53620"/>
    <lineage>
        <taxon>Eukaryota</taxon>
        <taxon>Metazoa</taxon>
        <taxon>Spiralia</taxon>
        <taxon>Lophotrochozoa</taxon>
        <taxon>Annelida</taxon>
        <taxon>Polychaeta</taxon>
        <taxon>Sedentaria</taxon>
        <taxon>Canalipalpata</taxon>
        <taxon>Terebellida</taxon>
        <taxon>Terebelliformia</taxon>
        <taxon>Alvinellidae</taxon>
        <taxon>Paralvinella</taxon>
    </lineage>
</organism>
<dbReference type="AlphaFoldDB" id="A0AAD9IZ06"/>
<protein>
    <submittedName>
        <fullName evidence="2">Uncharacterized protein</fullName>
    </submittedName>
</protein>
<feature type="region of interest" description="Disordered" evidence="1">
    <location>
        <begin position="50"/>
        <end position="69"/>
    </location>
</feature>
<accession>A0AAD9IZ06</accession>
<dbReference type="EMBL" id="JAODUP010000873">
    <property type="protein sequence ID" value="KAK2143148.1"/>
    <property type="molecule type" value="Genomic_DNA"/>
</dbReference>
<name>A0AAD9IZ06_9ANNE</name>
<evidence type="ECO:0000313" key="2">
    <source>
        <dbReference type="EMBL" id="KAK2143148.1"/>
    </source>
</evidence>
<sequence>MNTEALLIELGWSKLQYIRVSLSQTLLYKMGNQLTPAYLINLLPLRQDKSGSYPTTSPHPNQSKYHQIL</sequence>